<evidence type="ECO:0000259" key="2">
    <source>
        <dbReference type="PROSITE" id="PS51462"/>
    </source>
</evidence>
<dbReference type="VEuPathDB" id="FungiDB:JI435_014720"/>
<dbReference type="InterPro" id="IPR015797">
    <property type="entry name" value="NUDIX_hydrolase-like_dom_sf"/>
</dbReference>
<dbReference type="PANTHER" id="PTHR12992:SF44">
    <property type="entry name" value="NUDIX HYDROLASE DOMAIN-CONTAINING PROTEIN"/>
    <property type="match status" value="1"/>
</dbReference>
<dbReference type="AlphaFoldDB" id="A0A7U2F0R7"/>
<dbReference type="OrthoDB" id="77989at2759"/>
<feature type="compositionally biased region" description="Polar residues" evidence="1">
    <location>
        <begin position="54"/>
        <end position="63"/>
    </location>
</feature>
<dbReference type="InterPro" id="IPR000086">
    <property type="entry name" value="NUDIX_hydrolase_dom"/>
</dbReference>
<name>A0A7U2F0R7_PHANO</name>
<dbReference type="GO" id="GO:0010945">
    <property type="term" value="F:coenzyme A diphosphatase activity"/>
    <property type="evidence" value="ECO:0007669"/>
    <property type="project" value="InterPro"/>
</dbReference>
<accession>A0A7U2F0R7</accession>
<dbReference type="PROSITE" id="PS51462">
    <property type="entry name" value="NUDIX"/>
    <property type="match status" value="1"/>
</dbReference>
<dbReference type="EMBL" id="CP069028">
    <property type="protein sequence ID" value="QRC96565.1"/>
    <property type="molecule type" value="Genomic_DNA"/>
</dbReference>
<keyword evidence="4" id="KW-1185">Reference proteome</keyword>
<feature type="region of interest" description="Disordered" evidence="1">
    <location>
        <begin position="357"/>
        <end position="377"/>
    </location>
</feature>
<evidence type="ECO:0000256" key="1">
    <source>
        <dbReference type="SAM" id="MobiDB-lite"/>
    </source>
</evidence>
<dbReference type="CDD" id="cd03426">
    <property type="entry name" value="NUDIX_CoAse_Nudt7"/>
    <property type="match status" value="1"/>
</dbReference>
<dbReference type="InterPro" id="IPR045121">
    <property type="entry name" value="CoAse"/>
</dbReference>
<reference evidence="4" key="1">
    <citation type="journal article" date="2021" name="BMC Genomics">
        <title>Chromosome-level genome assembly and manually-curated proteome of model necrotroph Parastagonospora nodorum Sn15 reveals a genome-wide trove of candidate effector homologs, and redundancy of virulence-related functions within an accessory chromosome.</title>
        <authorList>
            <person name="Bertazzoni S."/>
            <person name="Jones D.A.B."/>
            <person name="Phan H.T."/>
            <person name="Tan K.-C."/>
            <person name="Hane J.K."/>
        </authorList>
    </citation>
    <scope>NUCLEOTIDE SEQUENCE [LARGE SCALE GENOMIC DNA]</scope>
    <source>
        <strain evidence="4">SN15 / ATCC MYA-4574 / FGSC 10173)</strain>
    </source>
</reference>
<evidence type="ECO:0000313" key="3">
    <source>
        <dbReference type="EMBL" id="QRC96565.1"/>
    </source>
</evidence>
<organism evidence="3 4">
    <name type="scientific">Phaeosphaeria nodorum (strain SN15 / ATCC MYA-4574 / FGSC 10173)</name>
    <name type="common">Glume blotch fungus</name>
    <name type="synonym">Parastagonospora nodorum</name>
    <dbReference type="NCBI Taxonomy" id="321614"/>
    <lineage>
        <taxon>Eukaryota</taxon>
        <taxon>Fungi</taxon>
        <taxon>Dikarya</taxon>
        <taxon>Ascomycota</taxon>
        <taxon>Pezizomycotina</taxon>
        <taxon>Dothideomycetes</taxon>
        <taxon>Pleosporomycetidae</taxon>
        <taxon>Pleosporales</taxon>
        <taxon>Pleosporineae</taxon>
        <taxon>Phaeosphaeriaceae</taxon>
        <taxon>Parastagonospora</taxon>
    </lineage>
</organism>
<feature type="domain" description="Nudix hydrolase" evidence="2">
    <location>
        <begin position="71"/>
        <end position="232"/>
    </location>
</feature>
<dbReference type="SUPFAM" id="SSF55811">
    <property type="entry name" value="Nudix"/>
    <property type="match status" value="1"/>
</dbReference>
<dbReference type="Proteomes" id="UP000663193">
    <property type="component" value="Chromosome 6"/>
</dbReference>
<evidence type="ECO:0000313" key="4">
    <source>
        <dbReference type="Proteomes" id="UP000663193"/>
    </source>
</evidence>
<gene>
    <name evidence="3" type="ORF">JI435_014720</name>
</gene>
<feature type="region of interest" description="Disordered" evidence="1">
    <location>
        <begin position="53"/>
        <end position="81"/>
    </location>
</feature>
<protein>
    <recommendedName>
        <fullName evidence="2">Nudix hydrolase domain-containing protein</fullName>
    </recommendedName>
</protein>
<dbReference type="Pfam" id="PF00293">
    <property type="entry name" value="NUDIX"/>
    <property type="match status" value="1"/>
</dbReference>
<sequence>MPTPSDTQEIISNLKSVLLEVNGHPYPEVACPDGVPKRASVALILRVQPRYSHWPTSSENASPTFFPDSPTKRRRSSVTSSHKLNFEDKLNAFFEQDWVKHGDPELLFIKRAARIGDKWNGHVALPGGKRDPEDADDAVTAMREAHEEVGIDLSDGNAIEVGNLPQRIVTTSWGKVPLMVLCPYIYILTSPSYPAQCLQPTEVASSHWVPLRALLLPALRTQEYADVSARLAKSELGIKRWFLQAMLSKMMFAAIHLVPSNSTHCSTIPDFILADEPSTGLMARVKDTLKGMEGGPRDKKPPLLLWGLTLGVVSDFLEHIPPHNALELWTYPTFTSWDVRFVMWAMSYRFRQQKSKEMSTSSMASSSDPGTPPIQDLRGLGSEGIGSLYNEKPGEVGIAGLGVGRGWGRTGRSKMIARGAAVNSMLEGYYPIVRKAVATALVARIGVAALLGFAAWKTFKQNRWH</sequence>
<feature type="compositionally biased region" description="Low complexity" evidence="1">
    <location>
        <begin position="358"/>
        <end position="367"/>
    </location>
</feature>
<dbReference type="PANTHER" id="PTHR12992">
    <property type="entry name" value="NUDIX HYDROLASE"/>
    <property type="match status" value="1"/>
</dbReference>
<dbReference type="Gene3D" id="3.90.79.10">
    <property type="entry name" value="Nucleoside Triphosphate Pyrophosphohydrolase"/>
    <property type="match status" value="1"/>
</dbReference>
<proteinExistence type="predicted"/>